<proteinExistence type="predicted"/>
<comment type="caution">
    <text evidence="1">The sequence shown here is derived from an EMBL/GenBank/DDBJ whole genome shotgun (WGS) entry which is preliminary data.</text>
</comment>
<dbReference type="EMBL" id="VSRR010056363">
    <property type="protein sequence ID" value="MPC81239.1"/>
    <property type="molecule type" value="Genomic_DNA"/>
</dbReference>
<protein>
    <submittedName>
        <fullName evidence="1">Uncharacterized protein</fullName>
    </submittedName>
</protein>
<accession>A0A5B7IHE2</accession>
<organism evidence="1 2">
    <name type="scientific">Portunus trituberculatus</name>
    <name type="common">Swimming crab</name>
    <name type="synonym">Neptunus trituberculatus</name>
    <dbReference type="NCBI Taxonomy" id="210409"/>
    <lineage>
        <taxon>Eukaryota</taxon>
        <taxon>Metazoa</taxon>
        <taxon>Ecdysozoa</taxon>
        <taxon>Arthropoda</taxon>
        <taxon>Crustacea</taxon>
        <taxon>Multicrustacea</taxon>
        <taxon>Malacostraca</taxon>
        <taxon>Eumalacostraca</taxon>
        <taxon>Eucarida</taxon>
        <taxon>Decapoda</taxon>
        <taxon>Pleocyemata</taxon>
        <taxon>Brachyura</taxon>
        <taxon>Eubrachyura</taxon>
        <taxon>Portunoidea</taxon>
        <taxon>Portunidae</taxon>
        <taxon>Portuninae</taxon>
        <taxon>Portunus</taxon>
    </lineage>
</organism>
<evidence type="ECO:0000313" key="1">
    <source>
        <dbReference type="EMBL" id="MPC81239.1"/>
    </source>
</evidence>
<dbReference type="Proteomes" id="UP000324222">
    <property type="component" value="Unassembled WGS sequence"/>
</dbReference>
<reference evidence="1 2" key="1">
    <citation type="submission" date="2019-05" db="EMBL/GenBank/DDBJ databases">
        <title>Another draft genome of Portunus trituberculatus and its Hox gene families provides insights of decapod evolution.</title>
        <authorList>
            <person name="Jeong J.-H."/>
            <person name="Song I."/>
            <person name="Kim S."/>
            <person name="Choi T."/>
            <person name="Kim D."/>
            <person name="Ryu S."/>
            <person name="Kim W."/>
        </authorList>
    </citation>
    <scope>NUCLEOTIDE SEQUENCE [LARGE SCALE GENOMIC DNA]</scope>
    <source>
        <tissue evidence="1">Muscle</tissue>
    </source>
</reference>
<evidence type="ECO:0000313" key="2">
    <source>
        <dbReference type="Proteomes" id="UP000324222"/>
    </source>
</evidence>
<dbReference type="AlphaFoldDB" id="A0A5B7IHE2"/>
<name>A0A5B7IHE2_PORTR</name>
<sequence length="123" mass="13940">MILAWRLASGVVTADLRDSKCDADQNDVYRGVERRGWSRFRVAQQVLWQTVLQEGESFTTTTTTTTTKATRHLMPPCLCKEGVDVRFLGVLSRRVTRLTYLYSVNHILLLFSHHAASRAVASQ</sequence>
<keyword evidence="2" id="KW-1185">Reference proteome</keyword>
<gene>
    <name evidence="1" type="ORF">E2C01_075846</name>
</gene>